<evidence type="ECO:0000313" key="3">
    <source>
        <dbReference type="Proteomes" id="UP001165439"/>
    </source>
</evidence>
<proteinExistence type="predicted"/>
<accession>A0AAW7HWR1</accession>
<name>A0AAW7HWR1_9PSED</name>
<comment type="caution">
    <text evidence="2">The sequence shown here is derived from an EMBL/GenBank/DDBJ whole genome shotgun (WGS) entry which is preliminary data.</text>
</comment>
<dbReference type="Proteomes" id="UP001165439">
    <property type="component" value="Unassembled WGS sequence"/>
</dbReference>
<gene>
    <name evidence="2" type="ORF">LU674_014890</name>
</gene>
<dbReference type="SUPFAM" id="SSF53850">
    <property type="entry name" value="Periplasmic binding protein-like II"/>
    <property type="match status" value="1"/>
</dbReference>
<keyword evidence="1" id="KW-0732">Signal</keyword>
<dbReference type="RefSeq" id="WP_010953730.1">
    <property type="nucleotide sequence ID" value="NZ_CP128540.1"/>
</dbReference>
<dbReference type="GeneID" id="83680594"/>
<dbReference type="Gene3D" id="3.40.190.10">
    <property type="entry name" value="Periplasmic binding protein-like II"/>
    <property type="match status" value="1"/>
</dbReference>
<organism evidence="2 3">
    <name type="scientific">Pseudomonas alloputida</name>
    <dbReference type="NCBI Taxonomy" id="1940621"/>
    <lineage>
        <taxon>Bacteria</taxon>
        <taxon>Pseudomonadati</taxon>
        <taxon>Pseudomonadota</taxon>
        <taxon>Gammaproteobacteria</taxon>
        <taxon>Pseudomonadales</taxon>
        <taxon>Pseudomonadaceae</taxon>
        <taxon>Pseudomonas</taxon>
    </lineage>
</organism>
<feature type="signal peptide" evidence="1">
    <location>
        <begin position="1"/>
        <end position="22"/>
    </location>
</feature>
<evidence type="ECO:0000313" key="2">
    <source>
        <dbReference type="EMBL" id="MDM3953603.1"/>
    </source>
</evidence>
<reference evidence="2" key="1">
    <citation type="submission" date="2023-06" db="EMBL/GenBank/DDBJ databases">
        <title>MBL-encoding genomic islands in Pseudomonas spp. in Poland.</title>
        <authorList>
            <person name="Urbanowicz P."/>
            <person name="Izdebski R."/>
            <person name="Biedrzycka M."/>
            <person name="Gniadkowski M."/>
        </authorList>
    </citation>
    <scope>NUCLEOTIDE SEQUENCE</scope>
    <source>
        <strain evidence="2">NMI5768_13</strain>
    </source>
</reference>
<evidence type="ECO:0000256" key="1">
    <source>
        <dbReference type="SAM" id="SignalP"/>
    </source>
</evidence>
<dbReference type="EMBL" id="JAJSRF020000001">
    <property type="protein sequence ID" value="MDM3953603.1"/>
    <property type="molecule type" value="Genomic_DNA"/>
</dbReference>
<dbReference type="SMR" id="A0AAW7HWR1"/>
<sequence length="134" mass="14028">MKPLLTAMFGATLATASTLASAEVAVIMNAGASAAPSQAEVANIFLGKDTSLKGLDQKGWNPTKERFYSALTNKNESQLKSYWSGLVFTGKGQPLQSVDDDAAVIAKVGSEANAIGYIDTSAVNDKVKVLFTLP</sequence>
<dbReference type="AlphaFoldDB" id="A0AAW7HWR1"/>
<feature type="chain" id="PRO_5043981231" evidence="1">
    <location>
        <begin position="23"/>
        <end position="134"/>
    </location>
</feature>
<protein>
    <submittedName>
        <fullName evidence="2">Phosphate ABC transporter substrate-binding protein</fullName>
    </submittedName>
</protein>